<dbReference type="PANTHER" id="PTHR33257">
    <property type="entry name" value="OS05G0165500 PROTEIN"/>
    <property type="match status" value="1"/>
</dbReference>
<dbReference type="Proteomes" id="UP000834106">
    <property type="component" value="Chromosome 16"/>
</dbReference>
<gene>
    <name evidence="1" type="ORF">FPE_LOCUS26616</name>
</gene>
<dbReference type="PANTHER" id="PTHR33257:SF58">
    <property type="entry name" value="REJ DOMAIN-CONTAINING PROTEIN"/>
    <property type="match status" value="1"/>
</dbReference>
<evidence type="ECO:0000313" key="2">
    <source>
        <dbReference type="Proteomes" id="UP000834106"/>
    </source>
</evidence>
<proteinExistence type="predicted"/>
<dbReference type="EMBL" id="OU503051">
    <property type="protein sequence ID" value="CAI9779186.1"/>
    <property type="molecule type" value="Genomic_DNA"/>
</dbReference>
<name>A0AAD2E8Z5_9LAMI</name>
<sequence length="184" mass="20532">MPMAISKSQDSGQKSLEIKNDDKFFSRLLSKETTKTNPSFRVYYGDVSGAVPFTWETRPGTPKHHTIFYDTSIIPPLTPPPSYYSTNGNKPLKPSSRSRILHTLLRRIDLKKVNQFESSSSSSSSTSSSSVLSWSTSSHVLSPSYVHGEGRQFSRNGSSFDDNRKDVFLVMKNALLSIFRRGSG</sequence>
<dbReference type="AlphaFoldDB" id="A0AAD2E8Z5"/>
<protein>
    <submittedName>
        <fullName evidence="1">Uncharacterized protein</fullName>
    </submittedName>
</protein>
<organism evidence="1 2">
    <name type="scientific">Fraxinus pennsylvanica</name>
    <dbReference type="NCBI Taxonomy" id="56036"/>
    <lineage>
        <taxon>Eukaryota</taxon>
        <taxon>Viridiplantae</taxon>
        <taxon>Streptophyta</taxon>
        <taxon>Embryophyta</taxon>
        <taxon>Tracheophyta</taxon>
        <taxon>Spermatophyta</taxon>
        <taxon>Magnoliopsida</taxon>
        <taxon>eudicotyledons</taxon>
        <taxon>Gunneridae</taxon>
        <taxon>Pentapetalae</taxon>
        <taxon>asterids</taxon>
        <taxon>lamiids</taxon>
        <taxon>Lamiales</taxon>
        <taxon>Oleaceae</taxon>
        <taxon>Oleeae</taxon>
        <taxon>Fraxinus</taxon>
    </lineage>
</organism>
<reference evidence="1" key="1">
    <citation type="submission" date="2023-05" db="EMBL/GenBank/DDBJ databases">
        <authorList>
            <person name="Huff M."/>
        </authorList>
    </citation>
    <scope>NUCLEOTIDE SEQUENCE</scope>
</reference>
<accession>A0AAD2E8Z5</accession>
<evidence type="ECO:0000313" key="1">
    <source>
        <dbReference type="EMBL" id="CAI9779186.1"/>
    </source>
</evidence>
<keyword evidence="2" id="KW-1185">Reference proteome</keyword>